<evidence type="ECO:0000256" key="1">
    <source>
        <dbReference type="SAM" id="Phobius"/>
    </source>
</evidence>
<dbReference type="EMBL" id="JAACJP010000014">
    <property type="protein sequence ID" value="KAF5380114.1"/>
    <property type="molecule type" value="Genomic_DNA"/>
</dbReference>
<keyword evidence="1" id="KW-1133">Transmembrane helix</keyword>
<keyword evidence="3" id="KW-1185">Reference proteome</keyword>
<protein>
    <submittedName>
        <fullName evidence="2">Uncharacterized protein</fullName>
    </submittedName>
</protein>
<reference evidence="2 3" key="1">
    <citation type="journal article" date="2020" name="ISME J.">
        <title>Uncovering the hidden diversity of litter-decomposition mechanisms in mushroom-forming fungi.</title>
        <authorList>
            <person name="Floudas D."/>
            <person name="Bentzer J."/>
            <person name="Ahren D."/>
            <person name="Johansson T."/>
            <person name="Persson P."/>
            <person name="Tunlid A."/>
        </authorList>
    </citation>
    <scope>NUCLEOTIDE SEQUENCE [LARGE SCALE GENOMIC DNA]</scope>
    <source>
        <strain evidence="2 3">CBS 661.87</strain>
    </source>
</reference>
<evidence type="ECO:0000313" key="3">
    <source>
        <dbReference type="Proteomes" id="UP000565441"/>
    </source>
</evidence>
<sequence length="493" mass="55866">MDRSDSPSDSEDALPVHPEILDLAIRVYRTVWEQFYRWEEAECTSAIKECERPIIIPFEIAAESVADENTQHELEFHLDPPLAMGDNQDIESFTVEVFDENQNSLRYSTLFCPDVTREEIRPYPRYEFCTPASYSYVKEAHSGNALEFLPYADDDTFEIFKYLGGFDAYSWQTDFADPDLEMIQLEVANRLIVHEHFSQSEVDRLRMLRKLRRNRSSGLLWDTAQRDPLWWWTLPGEPTIPRDFVSKSPDVFVHIDKDIQNFCPKLNCLRSFCATHNEPYGGLHEVEPKLTSAQLKAAAATEACGTSCFRQVYGNNFPMAMVKWEDPSDVVKVEGILNLLPDSSPCDLAVICRKKCSEERHLCNKFHDEDISSRELDNPPRHVIPVFREPILLEQSMTIIELSIQSMIIWMKTTAQIFECCLRAIIEALATWCYVPAIEINSIANGAAVASLTALYVGGAAIAVILERMATHANHAIRVPAAGQAGSASPMCA</sequence>
<organism evidence="2 3">
    <name type="scientific">Tricholomella constricta</name>
    <dbReference type="NCBI Taxonomy" id="117010"/>
    <lineage>
        <taxon>Eukaryota</taxon>
        <taxon>Fungi</taxon>
        <taxon>Dikarya</taxon>
        <taxon>Basidiomycota</taxon>
        <taxon>Agaricomycotina</taxon>
        <taxon>Agaricomycetes</taxon>
        <taxon>Agaricomycetidae</taxon>
        <taxon>Agaricales</taxon>
        <taxon>Tricholomatineae</taxon>
        <taxon>Lyophyllaceae</taxon>
        <taxon>Tricholomella</taxon>
    </lineage>
</organism>
<accession>A0A8H5HBA2</accession>
<gene>
    <name evidence="2" type="ORF">D9615_006241</name>
</gene>
<name>A0A8H5HBA2_9AGAR</name>
<feature type="transmembrane region" description="Helical" evidence="1">
    <location>
        <begin position="443"/>
        <end position="466"/>
    </location>
</feature>
<dbReference type="OrthoDB" id="6141102at2759"/>
<dbReference type="Proteomes" id="UP000565441">
    <property type="component" value="Unassembled WGS sequence"/>
</dbReference>
<keyword evidence="1" id="KW-0472">Membrane</keyword>
<evidence type="ECO:0000313" key="2">
    <source>
        <dbReference type="EMBL" id="KAF5380114.1"/>
    </source>
</evidence>
<proteinExistence type="predicted"/>
<comment type="caution">
    <text evidence="2">The sequence shown here is derived from an EMBL/GenBank/DDBJ whole genome shotgun (WGS) entry which is preliminary data.</text>
</comment>
<keyword evidence="1" id="KW-0812">Transmembrane</keyword>
<dbReference type="AlphaFoldDB" id="A0A8H5HBA2"/>